<comment type="catalytic activity">
    <reaction evidence="6 8">
        <text>dCMP + ATP = dCDP + ADP</text>
        <dbReference type="Rhea" id="RHEA:25094"/>
        <dbReference type="ChEBI" id="CHEBI:30616"/>
        <dbReference type="ChEBI" id="CHEBI:57566"/>
        <dbReference type="ChEBI" id="CHEBI:58593"/>
        <dbReference type="ChEBI" id="CHEBI:456216"/>
        <dbReference type="EC" id="2.7.4.25"/>
    </reaction>
</comment>
<accession>A0A2J8B4Y2</accession>
<dbReference type="SUPFAM" id="SSF52540">
    <property type="entry name" value="P-loop containing nucleoside triphosphate hydrolases"/>
    <property type="match status" value="1"/>
</dbReference>
<evidence type="ECO:0000256" key="2">
    <source>
        <dbReference type="ARBA" id="ARBA00022679"/>
    </source>
</evidence>
<keyword evidence="2 8" id="KW-0808">Transferase</keyword>
<dbReference type="CDD" id="cd02020">
    <property type="entry name" value="CMPK"/>
    <property type="match status" value="1"/>
</dbReference>
<dbReference type="GO" id="GO:0006220">
    <property type="term" value="P:pyrimidine nucleotide metabolic process"/>
    <property type="evidence" value="ECO:0007669"/>
    <property type="project" value="UniProtKB-UniRule"/>
</dbReference>
<evidence type="ECO:0000313" key="10">
    <source>
        <dbReference type="EMBL" id="PNH19827.1"/>
    </source>
</evidence>
<keyword evidence="3 8" id="KW-0547">Nucleotide-binding</keyword>
<gene>
    <name evidence="8" type="primary">cmk</name>
    <name evidence="10" type="ORF">B7R76_02835</name>
</gene>
<evidence type="ECO:0000256" key="6">
    <source>
        <dbReference type="ARBA" id="ARBA00047615"/>
    </source>
</evidence>
<evidence type="ECO:0000256" key="1">
    <source>
        <dbReference type="ARBA" id="ARBA00009427"/>
    </source>
</evidence>
<evidence type="ECO:0000259" key="9">
    <source>
        <dbReference type="Pfam" id="PF02224"/>
    </source>
</evidence>
<evidence type="ECO:0000256" key="7">
    <source>
        <dbReference type="ARBA" id="ARBA00048478"/>
    </source>
</evidence>
<evidence type="ECO:0000256" key="5">
    <source>
        <dbReference type="ARBA" id="ARBA00022840"/>
    </source>
</evidence>
<name>A0A2J8B4Y2_9FIRM</name>
<evidence type="ECO:0000313" key="11">
    <source>
        <dbReference type="Proteomes" id="UP000236394"/>
    </source>
</evidence>
<keyword evidence="5 8" id="KW-0067">ATP-binding</keyword>
<dbReference type="AlphaFoldDB" id="A0A2J8B4Y2"/>
<sequence length="227" mass="25002">MDKITIAIDGPAGAGKSTLARAVAEKLKITYLDTGAMYRACAWYALYKGIKPNNLNAVEAILPELNLQISFADGHQKIAVNGIDVTAKIRTGEVSRAASDISALPPVRVAMVDKQREIAALQPCVLDGRDIGTYVLPQAEIKIFLTAGIDARAERRWKEQTAQGKKVPLAEVKSDISYRDRQDSERDFAPLKQAADAIPLDNTEMSINECVDFVLKLVKEYERSKKR</sequence>
<dbReference type="EMBL" id="NBZD01000001">
    <property type="protein sequence ID" value="PNH19827.1"/>
    <property type="molecule type" value="Genomic_DNA"/>
</dbReference>
<dbReference type="Gene3D" id="3.40.50.300">
    <property type="entry name" value="P-loop containing nucleotide triphosphate hydrolases"/>
    <property type="match status" value="1"/>
</dbReference>
<protein>
    <recommendedName>
        <fullName evidence="8">Cytidylate kinase</fullName>
        <shortName evidence="8">CK</shortName>
        <ecNumber evidence="8">2.7.4.25</ecNumber>
    </recommendedName>
    <alternativeName>
        <fullName evidence="8">Cytidine monophosphate kinase</fullName>
        <shortName evidence="8">CMP kinase</shortName>
    </alternativeName>
</protein>
<dbReference type="Pfam" id="PF02224">
    <property type="entry name" value="Cytidylate_kin"/>
    <property type="match status" value="1"/>
</dbReference>
<dbReference type="Proteomes" id="UP000236394">
    <property type="component" value="Unassembled WGS sequence"/>
</dbReference>
<dbReference type="GO" id="GO:0005737">
    <property type="term" value="C:cytoplasm"/>
    <property type="evidence" value="ECO:0007669"/>
    <property type="project" value="UniProtKB-SubCell"/>
</dbReference>
<keyword evidence="8" id="KW-0963">Cytoplasm</keyword>
<dbReference type="InterPro" id="IPR003136">
    <property type="entry name" value="Cytidylate_kin"/>
</dbReference>
<keyword evidence="4 8" id="KW-0418">Kinase</keyword>
<organism evidence="10 11">
    <name type="scientific">Mageeibacillus indolicus</name>
    <dbReference type="NCBI Taxonomy" id="884684"/>
    <lineage>
        <taxon>Bacteria</taxon>
        <taxon>Bacillati</taxon>
        <taxon>Bacillota</taxon>
        <taxon>Clostridia</taxon>
        <taxon>Eubacteriales</taxon>
        <taxon>Oscillospiraceae</taxon>
        <taxon>Mageeibacillus</taxon>
    </lineage>
</organism>
<proteinExistence type="inferred from homology"/>
<dbReference type="EC" id="2.7.4.25" evidence="8"/>
<comment type="similarity">
    <text evidence="1 8">Belongs to the cytidylate kinase family. Type 1 subfamily.</text>
</comment>
<dbReference type="HAMAP" id="MF_00238">
    <property type="entry name" value="Cytidyl_kinase_type1"/>
    <property type="match status" value="1"/>
</dbReference>
<dbReference type="OMA" id="RAITWWM"/>
<dbReference type="InterPro" id="IPR011994">
    <property type="entry name" value="Cytidylate_kinase_dom"/>
</dbReference>
<dbReference type="NCBIfam" id="TIGR00017">
    <property type="entry name" value="cmk"/>
    <property type="match status" value="1"/>
</dbReference>
<feature type="binding site" evidence="8">
    <location>
        <begin position="10"/>
        <end position="18"/>
    </location>
    <ligand>
        <name>ATP</name>
        <dbReference type="ChEBI" id="CHEBI:30616"/>
    </ligand>
</feature>
<dbReference type="GO" id="GO:0036431">
    <property type="term" value="F:dCMP kinase activity"/>
    <property type="evidence" value="ECO:0007669"/>
    <property type="project" value="InterPro"/>
</dbReference>
<comment type="catalytic activity">
    <reaction evidence="7 8">
        <text>CMP + ATP = CDP + ADP</text>
        <dbReference type="Rhea" id="RHEA:11600"/>
        <dbReference type="ChEBI" id="CHEBI:30616"/>
        <dbReference type="ChEBI" id="CHEBI:58069"/>
        <dbReference type="ChEBI" id="CHEBI:60377"/>
        <dbReference type="ChEBI" id="CHEBI:456216"/>
        <dbReference type="EC" id="2.7.4.25"/>
    </reaction>
</comment>
<dbReference type="InterPro" id="IPR027417">
    <property type="entry name" value="P-loop_NTPase"/>
</dbReference>
<dbReference type="GO" id="GO:0005524">
    <property type="term" value="F:ATP binding"/>
    <property type="evidence" value="ECO:0007669"/>
    <property type="project" value="UniProtKB-UniRule"/>
</dbReference>
<evidence type="ECO:0000256" key="4">
    <source>
        <dbReference type="ARBA" id="ARBA00022777"/>
    </source>
</evidence>
<comment type="subcellular location">
    <subcellularLocation>
        <location evidence="8">Cytoplasm</location>
    </subcellularLocation>
</comment>
<dbReference type="RefSeq" id="WP_012993270.1">
    <property type="nucleotide sequence ID" value="NZ_NBZD01000001.1"/>
</dbReference>
<comment type="caution">
    <text evidence="10">The sequence shown here is derived from an EMBL/GenBank/DDBJ whole genome shotgun (WGS) entry which is preliminary data.</text>
</comment>
<feature type="domain" description="Cytidylate kinase" evidence="9">
    <location>
        <begin position="6"/>
        <end position="219"/>
    </location>
</feature>
<dbReference type="GO" id="GO:0036430">
    <property type="term" value="F:CMP kinase activity"/>
    <property type="evidence" value="ECO:0007669"/>
    <property type="project" value="RHEA"/>
</dbReference>
<evidence type="ECO:0000256" key="8">
    <source>
        <dbReference type="HAMAP-Rule" id="MF_00238"/>
    </source>
</evidence>
<evidence type="ECO:0000256" key="3">
    <source>
        <dbReference type="ARBA" id="ARBA00022741"/>
    </source>
</evidence>
<reference evidence="11" key="1">
    <citation type="submission" date="2017-04" db="EMBL/GenBank/DDBJ databases">
        <authorList>
            <person name="Bumgarner R.E."/>
            <person name="Fredricks D.N."/>
            <person name="Srinivasan S."/>
        </authorList>
    </citation>
    <scope>NUCLEOTIDE SEQUENCE [LARGE SCALE GENOMIC DNA]</scope>
    <source>
        <strain evidence="11">KA00405</strain>
    </source>
</reference>